<feature type="transmembrane region" description="Helical" evidence="1">
    <location>
        <begin position="69"/>
        <end position="85"/>
    </location>
</feature>
<reference evidence="2 3" key="1">
    <citation type="submission" date="2016-10" db="EMBL/GenBank/DDBJ databases">
        <title>Flavobacterium gilvum sp. nov., isolated from stream water.</title>
        <authorList>
            <person name="Shin S.-K."/>
            <person name="Cho Y.-J."/>
            <person name="Yi H."/>
        </authorList>
    </citation>
    <scope>NUCLEOTIDE SEQUENCE [LARGE SCALE GENOMIC DNA]</scope>
    <source>
        <strain evidence="2 3">EM1308</strain>
    </source>
</reference>
<evidence type="ECO:0000256" key="1">
    <source>
        <dbReference type="SAM" id="Phobius"/>
    </source>
</evidence>
<dbReference type="EMBL" id="CP017479">
    <property type="protein sequence ID" value="AOW08740.1"/>
    <property type="molecule type" value="Genomic_DNA"/>
</dbReference>
<evidence type="ECO:0000313" key="2">
    <source>
        <dbReference type="EMBL" id="AOW08740.1"/>
    </source>
</evidence>
<keyword evidence="1" id="KW-0472">Membrane</keyword>
<name>A0AAC9N3F7_9FLAO</name>
<organism evidence="2 3">
    <name type="scientific">Flavobacterium gilvum</name>
    <dbReference type="NCBI Taxonomy" id="1492737"/>
    <lineage>
        <taxon>Bacteria</taxon>
        <taxon>Pseudomonadati</taxon>
        <taxon>Bacteroidota</taxon>
        <taxon>Flavobacteriia</taxon>
        <taxon>Flavobacteriales</taxon>
        <taxon>Flavobacteriaceae</taxon>
        <taxon>Flavobacterium</taxon>
    </lineage>
</organism>
<feature type="transmembrane region" description="Helical" evidence="1">
    <location>
        <begin position="37"/>
        <end position="57"/>
    </location>
</feature>
<dbReference type="AlphaFoldDB" id="A0AAC9N3F7"/>
<gene>
    <name evidence="2" type="ORF">EM308_04065</name>
</gene>
<dbReference type="RefSeq" id="WP_035635932.1">
    <property type="nucleotide sequence ID" value="NZ_CP017479.1"/>
</dbReference>
<dbReference type="KEGG" id="fgl:EM308_04065"/>
<keyword evidence="3" id="KW-1185">Reference proteome</keyword>
<evidence type="ECO:0008006" key="4">
    <source>
        <dbReference type="Google" id="ProtNLM"/>
    </source>
</evidence>
<keyword evidence="1" id="KW-0812">Transmembrane</keyword>
<sequence>MQEIYDYAFDFMKKFSPYILGGAIGSIIHRMRTEMSWIAFFKSVVVSIFISVCVGIACKDYLKITNENIVFALCGLSGVFSKLILDEIEQIIKLASVYVKSKITKG</sequence>
<protein>
    <recommendedName>
        <fullName evidence="4">Holin</fullName>
    </recommendedName>
</protein>
<dbReference type="Pfam" id="PF16083">
    <property type="entry name" value="Phage_holin_3_3"/>
    <property type="match status" value="1"/>
</dbReference>
<proteinExistence type="predicted"/>
<evidence type="ECO:0000313" key="3">
    <source>
        <dbReference type="Proteomes" id="UP000175968"/>
    </source>
</evidence>
<dbReference type="InterPro" id="IPR032126">
    <property type="entry name" value="LydA_holin"/>
</dbReference>
<accession>A0AAC9N3F7</accession>
<keyword evidence="1" id="KW-1133">Transmembrane helix</keyword>
<dbReference type="Proteomes" id="UP000175968">
    <property type="component" value="Chromosome"/>
</dbReference>